<evidence type="ECO:0000256" key="4">
    <source>
        <dbReference type="ARBA" id="ARBA00022448"/>
    </source>
</evidence>
<evidence type="ECO:0000313" key="9">
    <source>
        <dbReference type="Proteomes" id="UP000540568"/>
    </source>
</evidence>
<dbReference type="InterPro" id="IPR012255">
    <property type="entry name" value="ETF_b"/>
</dbReference>
<dbReference type="Proteomes" id="UP000540568">
    <property type="component" value="Unassembled WGS sequence"/>
</dbReference>
<evidence type="ECO:0000256" key="1">
    <source>
        <dbReference type="ARBA" id="ARBA00001974"/>
    </source>
</evidence>
<comment type="cofactor">
    <cofactor evidence="1">
        <name>FAD</name>
        <dbReference type="ChEBI" id="CHEBI:57692"/>
    </cofactor>
</comment>
<accession>A0A7W3JBM4</accession>
<evidence type="ECO:0000256" key="6">
    <source>
        <dbReference type="ARBA" id="ARBA00025649"/>
    </source>
</evidence>
<dbReference type="PIRSF" id="PIRSF000090">
    <property type="entry name" value="Beta-ETF"/>
    <property type="match status" value="1"/>
</dbReference>
<dbReference type="SMART" id="SM00893">
    <property type="entry name" value="ETF"/>
    <property type="match status" value="1"/>
</dbReference>
<organism evidence="8 9">
    <name type="scientific">Promicromonospora sukumoe</name>
    <dbReference type="NCBI Taxonomy" id="88382"/>
    <lineage>
        <taxon>Bacteria</taxon>
        <taxon>Bacillati</taxon>
        <taxon>Actinomycetota</taxon>
        <taxon>Actinomycetes</taxon>
        <taxon>Micrococcales</taxon>
        <taxon>Promicromonosporaceae</taxon>
        <taxon>Promicromonospora</taxon>
    </lineage>
</organism>
<dbReference type="Gene3D" id="3.40.50.620">
    <property type="entry name" value="HUPs"/>
    <property type="match status" value="1"/>
</dbReference>
<evidence type="ECO:0000256" key="5">
    <source>
        <dbReference type="ARBA" id="ARBA00022982"/>
    </source>
</evidence>
<keyword evidence="4" id="KW-0813">Transport</keyword>
<dbReference type="PANTHER" id="PTHR21294:SF8">
    <property type="entry name" value="ELECTRON TRANSFER FLAVOPROTEIN SUBUNIT BETA"/>
    <property type="match status" value="1"/>
</dbReference>
<reference evidence="8 9" key="1">
    <citation type="submission" date="2020-07" db="EMBL/GenBank/DDBJ databases">
        <title>Sequencing the genomes of 1000 actinobacteria strains.</title>
        <authorList>
            <person name="Klenk H.-P."/>
        </authorList>
    </citation>
    <scope>NUCLEOTIDE SEQUENCE [LARGE SCALE GENOMIC DNA]</scope>
    <source>
        <strain evidence="8 9">DSM 44121</strain>
    </source>
</reference>
<comment type="caution">
    <text evidence="8">The sequence shown here is derived from an EMBL/GenBank/DDBJ whole genome shotgun (WGS) entry which is preliminary data.</text>
</comment>
<evidence type="ECO:0000256" key="3">
    <source>
        <dbReference type="ARBA" id="ARBA00011355"/>
    </source>
</evidence>
<keyword evidence="9" id="KW-1185">Reference proteome</keyword>
<dbReference type="SUPFAM" id="SSF52402">
    <property type="entry name" value="Adenine nucleotide alpha hydrolases-like"/>
    <property type="match status" value="1"/>
</dbReference>
<evidence type="ECO:0000313" key="8">
    <source>
        <dbReference type="EMBL" id="MBA8809857.1"/>
    </source>
</evidence>
<evidence type="ECO:0000256" key="2">
    <source>
        <dbReference type="ARBA" id="ARBA00007557"/>
    </source>
</evidence>
<dbReference type="EMBL" id="JACGWV010000002">
    <property type="protein sequence ID" value="MBA8809857.1"/>
    <property type="molecule type" value="Genomic_DNA"/>
</dbReference>
<comment type="similarity">
    <text evidence="2">Belongs to the ETF beta-subunit/FixA family.</text>
</comment>
<comment type="subunit">
    <text evidence="3">Heterodimer of an alpha and a beta subunit.</text>
</comment>
<dbReference type="Pfam" id="PF01012">
    <property type="entry name" value="ETF"/>
    <property type="match status" value="1"/>
</dbReference>
<protein>
    <submittedName>
        <fullName evidence="8">Electron transfer flavoprotein beta subunit</fullName>
    </submittedName>
</protein>
<comment type="function">
    <text evidence="6">The electron transfer flavoprotein serves as a specific electron acceptor for other dehydrogenases. It transfers the electrons to the main respiratory chain via ETF-ubiquinone oxidoreductase (ETF dehydrogenase).</text>
</comment>
<evidence type="ECO:0000259" key="7">
    <source>
        <dbReference type="SMART" id="SM00893"/>
    </source>
</evidence>
<dbReference type="RefSeq" id="WP_182619060.1">
    <property type="nucleotide sequence ID" value="NZ_BAAATF010000004.1"/>
</dbReference>
<keyword evidence="5" id="KW-0249">Electron transport</keyword>
<dbReference type="InterPro" id="IPR014730">
    <property type="entry name" value="ETF_a/b_N"/>
</dbReference>
<name>A0A7W3JBM4_9MICO</name>
<proteinExistence type="inferred from homology"/>
<dbReference type="GO" id="GO:0005829">
    <property type="term" value="C:cytosol"/>
    <property type="evidence" value="ECO:0007669"/>
    <property type="project" value="TreeGrafter"/>
</dbReference>
<gene>
    <name evidence="8" type="ORF">FHX71_003833</name>
</gene>
<sequence length="276" mass="28585">MRIVVTAKYVPDINTERGFSEGRVVRTAGEGTLNELDENAIEAALQLVEAERASGRVGPDEGEVVVVTMAGPDGDLALRKAFQLGVDRGIRVSDDALAGSDYFGTAAVLAAAVRRLGDEAPVDLVVTGMAALDGLGSVVPTLLGAELGLPTLNLAKKVSLADPDGSGQRVLTITREIDDVTESLAAPLPALLSVTDGANQPRFPGFKLIMAARSKVIEVWSPADLGLDPAAAGSAGARTETLTAAPRPERPEVELVTDKGEGGVALADFLIRNDLV</sequence>
<dbReference type="AlphaFoldDB" id="A0A7W3JBM4"/>
<dbReference type="GO" id="GO:0009055">
    <property type="term" value="F:electron transfer activity"/>
    <property type="evidence" value="ECO:0007669"/>
    <property type="project" value="InterPro"/>
</dbReference>
<feature type="domain" description="Electron transfer flavoprotein alpha/beta-subunit N-terminal" evidence="7">
    <location>
        <begin position="21"/>
        <end position="229"/>
    </location>
</feature>
<dbReference type="InterPro" id="IPR014729">
    <property type="entry name" value="Rossmann-like_a/b/a_fold"/>
</dbReference>
<dbReference type="PANTHER" id="PTHR21294">
    <property type="entry name" value="ELECTRON TRANSFER FLAVOPROTEIN BETA-SUBUNIT"/>
    <property type="match status" value="1"/>
</dbReference>